<protein>
    <submittedName>
        <fullName evidence="2">Uncharacterized protein</fullName>
    </submittedName>
</protein>
<organism evidence="2 3">
    <name type="scientific">Paenibacillus piri</name>
    <dbReference type="NCBI Taxonomy" id="2547395"/>
    <lineage>
        <taxon>Bacteria</taxon>
        <taxon>Bacillati</taxon>
        <taxon>Bacillota</taxon>
        <taxon>Bacilli</taxon>
        <taxon>Bacillales</taxon>
        <taxon>Paenibacillaceae</taxon>
        <taxon>Paenibacillus</taxon>
    </lineage>
</organism>
<dbReference type="EMBL" id="SMRT01000010">
    <property type="protein sequence ID" value="TDF95558.1"/>
    <property type="molecule type" value="Genomic_DNA"/>
</dbReference>
<reference evidence="2 3" key="1">
    <citation type="submission" date="2019-03" db="EMBL/GenBank/DDBJ databases">
        <title>This is whole genome sequence of Paenibacillus sp MS74 strain.</title>
        <authorList>
            <person name="Trinh H.N."/>
        </authorList>
    </citation>
    <scope>NUCLEOTIDE SEQUENCE [LARGE SCALE GENOMIC DNA]</scope>
    <source>
        <strain evidence="2 3">MS74</strain>
    </source>
</reference>
<name>A0A4R5KL39_9BACL</name>
<evidence type="ECO:0000313" key="3">
    <source>
        <dbReference type="Proteomes" id="UP000295636"/>
    </source>
</evidence>
<keyword evidence="1" id="KW-1133">Transmembrane helix</keyword>
<sequence length="60" mass="6314">MQRTGGFATIILPVFMVIALSLGLPLPVYLAKNSAYAFVASFLAKNSAYASVASFSGEKL</sequence>
<evidence type="ECO:0000313" key="2">
    <source>
        <dbReference type="EMBL" id="TDF95558.1"/>
    </source>
</evidence>
<dbReference type="AlphaFoldDB" id="A0A4R5KL39"/>
<dbReference type="RefSeq" id="WP_133231692.1">
    <property type="nucleotide sequence ID" value="NZ_SMRT01000010.1"/>
</dbReference>
<keyword evidence="1" id="KW-0812">Transmembrane</keyword>
<proteinExistence type="predicted"/>
<gene>
    <name evidence="2" type="ORF">E1757_20930</name>
</gene>
<evidence type="ECO:0000256" key="1">
    <source>
        <dbReference type="SAM" id="Phobius"/>
    </source>
</evidence>
<keyword evidence="3" id="KW-1185">Reference proteome</keyword>
<comment type="caution">
    <text evidence="2">The sequence shown here is derived from an EMBL/GenBank/DDBJ whole genome shotgun (WGS) entry which is preliminary data.</text>
</comment>
<feature type="transmembrane region" description="Helical" evidence="1">
    <location>
        <begin position="7"/>
        <end position="29"/>
    </location>
</feature>
<dbReference type="Proteomes" id="UP000295636">
    <property type="component" value="Unassembled WGS sequence"/>
</dbReference>
<accession>A0A4R5KL39</accession>
<keyword evidence="1" id="KW-0472">Membrane</keyword>